<keyword evidence="8" id="KW-1185">Reference proteome</keyword>
<name>A0AAN9WPW2_9ORTH</name>
<evidence type="ECO:0000256" key="1">
    <source>
        <dbReference type="ARBA" id="ARBA00004371"/>
    </source>
</evidence>
<dbReference type="InterPro" id="IPR024135">
    <property type="entry name" value="LAMTOR5"/>
</dbReference>
<dbReference type="EMBL" id="JAZDUA010000018">
    <property type="protein sequence ID" value="KAK7872988.1"/>
    <property type="molecule type" value="Genomic_DNA"/>
</dbReference>
<dbReference type="Pfam" id="PF16672">
    <property type="entry name" value="LAMTOR5"/>
    <property type="match status" value="1"/>
</dbReference>
<comment type="subcellular location">
    <subcellularLocation>
        <location evidence="2">Cytoplasm</location>
    </subcellularLocation>
    <subcellularLocation>
        <location evidence="1">Lysosome</location>
    </subcellularLocation>
</comment>
<dbReference type="GO" id="GO:1904263">
    <property type="term" value="P:positive regulation of TORC1 signaling"/>
    <property type="evidence" value="ECO:0007669"/>
    <property type="project" value="TreeGrafter"/>
</dbReference>
<reference evidence="7 8" key="1">
    <citation type="submission" date="2024-03" db="EMBL/GenBank/DDBJ databases">
        <title>The genome assembly and annotation of the cricket Gryllus longicercus Weissman &amp; Gray.</title>
        <authorList>
            <person name="Szrajer S."/>
            <person name="Gray D."/>
            <person name="Ylla G."/>
        </authorList>
    </citation>
    <scope>NUCLEOTIDE SEQUENCE [LARGE SCALE GENOMIC DNA]</scope>
    <source>
        <strain evidence="7">DAG 2021-001</strain>
        <tissue evidence="7">Whole body minus gut</tissue>
    </source>
</reference>
<protein>
    <recommendedName>
        <fullName evidence="6">Late endosomal/lysosomal adaptor and MAPK and MTOR activator 5</fullName>
    </recommendedName>
</protein>
<evidence type="ECO:0000313" key="8">
    <source>
        <dbReference type="Proteomes" id="UP001378592"/>
    </source>
</evidence>
<dbReference type="GO" id="GO:0005764">
    <property type="term" value="C:lysosome"/>
    <property type="evidence" value="ECO:0007669"/>
    <property type="project" value="UniProtKB-SubCell"/>
</dbReference>
<dbReference type="PANTHER" id="PTHR13342:SF2">
    <property type="entry name" value="RAGULATOR COMPLEX PROTEIN LAMTOR5"/>
    <property type="match status" value="1"/>
</dbReference>
<evidence type="ECO:0000256" key="5">
    <source>
        <dbReference type="ARBA" id="ARBA00023228"/>
    </source>
</evidence>
<dbReference type="GO" id="GO:0005085">
    <property type="term" value="F:guanyl-nucleotide exchange factor activity"/>
    <property type="evidence" value="ECO:0007669"/>
    <property type="project" value="TreeGrafter"/>
</dbReference>
<dbReference type="Proteomes" id="UP001378592">
    <property type="component" value="Unassembled WGS sequence"/>
</dbReference>
<keyword evidence="4" id="KW-0963">Cytoplasm</keyword>
<evidence type="ECO:0000313" key="7">
    <source>
        <dbReference type="EMBL" id="KAK7872988.1"/>
    </source>
</evidence>
<dbReference type="GO" id="GO:0071230">
    <property type="term" value="P:cellular response to amino acid stimulus"/>
    <property type="evidence" value="ECO:0007669"/>
    <property type="project" value="TreeGrafter"/>
</dbReference>
<dbReference type="AlphaFoldDB" id="A0AAN9WPW2"/>
<accession>A0AAN9WPW2</accession>
<comment type="caution">
    <text evidence="7">The sequence shown here is derived from an EMBL/GenBank/DDBJ whole genome shotgun (WGS) entry which is preliminary data.</text>
</comment>
<evidence type="ECO:0000256" key="6">
    <source>
        <dbReference type="ARBA" id="ARBA00032692"/>
    </source>
</evidence>
<sequence>MDLNKCLKEIGQVNGVTGCVLADNKGLCLGVTGKASKESSGIIKAIADQVGKLHPDLPPPAISLESDSKTCLIQHEGNVTAAVYKNISA</sequence>
<gene>
    <name evidence="7" type="ORF">R5R35_004292</name>
</gene>
<evidence type="ECO:0000256" key="4">
    <source>
        <dbReference type="ARBA" id="ARBA00022490"/>
    </source>
</evidence>
<organism evidence="7 8">
    <name type="scientific">Gryllus longicercus</name>
    <dbReference type="NCBI Taxonomy" id="2509291"/>
    <lineage>
        <taxon>Eukaryota</taxon>
        <taxon>Metazoa</taxon>
        <taxon>Ecdysozoa</taxon>
        <taxon>Arthropoda</taxon>
        <taxon>Hexapoda</taxon>
        <taxon>Insecta</taxon>
        <taxon>Pterygota</taxon>
        <taxon>Neoptera</taxon>
        <taxon>Polyneoptera</taxon>
        <taxon>Orthoptera</taxon>
        <taxon>Ensifera</taxon>
        <taxon>Gryllidea</taxon>
        <taxon>Grylloidea</taxon>
        <taxon>Gryllidae</taxon>
        <taxon>Gryllinae</taxon>
        <taxon>Gryllus</taxon>
    </lineage>
</organism>
<comment type="similarity">
    <text evidence="3">Belongs to the LAMTOR5 family.</text>
</comment>
<evidence type="ECO:0000256" key="2">
    <source>
        <dbReference type="ARBA" id="ARBA00004496"/>
    </source>
</evidence>
<dbReference type="Gene3D" id="3.30.450.30">
    <property type="entry name" value="Dynein light chain 2a, cytoplasmic"/>
    <property type="match status" value="1"/>
</dbReference>
<keyword evidence="5" id="KW-0458">Lysosome</keyword>
<dbReference type="PANTHER" id="PTHR13342">
    <property type="entry name" value="RAGULATOR COMPLEX PROTEIN LAMTOR5"/>
    <property type="match status" value="1"/>
</dbReference>
<evidence type="ECO:0000256" key="3">
    <source>
        <dbReference type="ARBA" id="ARBA00007795"/>
    </source>
</evidence>
<proteinExistence type="inferred from homology"/>
<dbReference type="FunFam" id="3.30.450.30:FF:000005">
    <property type="entry name" value="Ragulator complex protein LAMTOR5 homolog"/>
    <property type="match status" value="1"/>
</dbReference>
<dbReference type="GO" id="GO:0071986">
    <property type="term" value="C:Ragulator complex"/>
    <property type="evidence" value="ECO:0007669"/>
    <property type="project" value="InterPro"/>
</dbReference>
<dbReference type="GO" id="GO:0043066">
    <property type="term" value="P:negative regulation of apoptotic process"/>
    <property type="evidence" value="ECO:0007669"/>
    <property type="project" value="InterPro"/>
</dbReference>